<feature type="compositionally biased region" description="Polar residues" evidence="3">
    <location>
        <begin position="157"/>
        <end position="178"/>
    </location>
</feature>
<dbReference type="EMBL" id="ML996584">
    <property type="protein sequence ID" value="KAF2753559.1"/>
    <property type="molecule type" value="Genomic_DNA"/>
</dbReference>
<dbReference type="OrthoDB" id="3881at2759"/>
<evidence type="ECO:0000313" key="4">
    <source>
        <dbReference type="EMBL" id="KAF2753559.1"/>
    </source>
</evidence>
<feature type="region of interest" description="Disordered" evidence="3">
    <location>
        <begin position="1"/>
        <end position="199"/>
    </location>
</feature>
<evidence type="ECO:0000256" key="3">
    <source>
        <dbReference type="SAM" id="MobiDB-lite"/>
    </source>
</evidence>
<protein>
    <recommendedName>
        <fullName evidence="1">Ubiquitin-like modifier HUB1</fullName>
    </recommendedName>
</protein>
<dbReference type="RefSeq" id="XP_033596010.1">
    <property type="nucleotide sequence ID" value="XM_033747678.1"/>
</dbReference>
<dbReference type="InterPro" id="IPR029071">
    <property type="entry name" value="Ubiquitin-like_domsf"/>
</dbReference>
<name>A0A6A6VUJ3_9PEZI</name>
<dbReference type="Gene3D" id="3.10.20.90">
    <property type="entry name" value="Phosphatidylinositol 3-kinase Catalytic Subunit, Chain A, domain 1"/>
    <property type="match status" value="1"/>
</dbReference>
<proteinExistence type="predicted"/>
<sequence length="280" mass="31692">MAPRTDSQIETSRARSRSPQRSIPRGPQNPGYNSSGLRWKERRTRDGDSRDDKSLKRGYRYDRSPRRNSRDDRDSRGSVDRDNRYRSGRDRNGLRDRDDGGDSQHNNNRENRDRGDTYRPSRRDSGRQNNRSARSPGPDPQRLNQRQDRQRDFSLNRPPNTASNFSLHGGSDSVSSAQPEKILDTSVPPPRAPPTTVAQSSEPMIVVTVNDRLGTKAQIPCQASDSIKLFKALVASKIGRQPHEIMIKRQGERPFKDVLTLADYSVSNGVQLDLELDTGD</sequence>
<dbReference type="InterPro" id="IPR039732">
    <property type="entry name" value="Hub1/Ubl5"/>
</dbReference>
<keyword evidence="2" id="KW-0833">Ubl conjugation pathway</keyword>
<feature type="compositionally biased region" description="Basic and acidic residues" evidence="3">
    <location>
        <begin position="145"/>
        <end position="154"/>
    </location>
</feature>
<evidence type="ECO:0000256" key="1">
    <source>
        <dbReference type="ARBA" id="ARBA00014108"/>
    </source>
</evidence>
<reference evidence="4" key="1">
    <citation type="journal article" date="2020" name="Stud. Mycol.">
        <title>101 Dothideomycetes genomes: a test case for predicting lifestyles and emergence of pathogens.</title>
        <authorList>
            <person name="Haridas S."/>
            <person name="Albert R."/>
            <person name="Binder M."/>
            <person name="Bloem J."/>
            <person name="Labutti K."/>
            <person name="Salamov A."/>
            <person name="Andreopoulos B."/>
            <person name="Baker S."/>
            <person name="Barry K."/>
            <person name="Bills G."/>
            <person name="Bluhm B."/>
            <person name="Cannon C."/>
            <person name="Castanera R."/>
            <person name="Culley D."/>
            <person name="Daum C."/>
            <person name="Ezra D."/>
            <person name="Gonzalez J."/>
            <person name="Henrissat B."/>
            <person name="Kuo A."/>
            <person name="Liang C."/>
            <person name="Lipzen A."/>
            <person name="Lutzoni F."/>
            <person name="Magnuson J."/>
            <person name="Mondo S."/>
            <person name="Nolan M."/>
            <person name="Ohm R."/>
            <person name="Pangilinan J."/>
            <person name="Park H.-J."/>
            <person name="Ramirez L."/>
            <person name="Alfaro M."/>
            <person name="Sun H."/>
            <person name="Tritt A."/>
            <person name="Yoshinaga Y."/>
            <person name="Zwiers L.-H."/>
            <person name="Turgeon B."/>
            <person name="Goodwin S."/>
            <person name="Spatafora J."/>
            <person name="Crous P."/>
            <person name="Grigoriev I."/>
        </authorList>
    </citation>
    <scope>NUCLEOTIDE SEQUENCE</scope>
    <source>
        <strain evidence="4">CBS 121739</strain>
    </source>
</reference>
<keyword evidence="5" id="KW-1185">Reference proteome</keyword>
<evidence type="ECO:0000256" key="2">
    <source>
        <dbReference type="ARBA" id="ARBA00022786"/>
    </source>
</evidence>
<feature type="compositionally biased region" description="Basic and acidic residues" evidence="3">
    <location>
        <begin position="43"/>
        <end position="126"/>
    </location>
</feature>
<gene>
    <name evidence="4" type="ORF">EJ05DRAFT_505190</name>
</gene>
<dbReference type="GeneID" id="54488732"/>
<dbReference type="AlphaFoldDB" id="A0A6A6VUJ3"/>
<organism evidence="4 5">
    <name type="scientific">Pseudovirgaria hyperparasitica</name>
    <dbReference type="NCBI Taxonomy" id="470096"/>
    <lineage>
        <taxon>Eukaryota</taxon>
        <taxon>Fungi</taxon>
        <taxon>Dikarya</taxon>
        <taxon>Ascomycota</taxon>
        <taxon>Pezizomycotina</taxon>
        <taxon>Dothideomycetes</taxon>
        <taxon>Dothideomycetes incertae sedis</taxon>
        <taxon>Acrospermales</taxon>
        <taxon>Acrospermaceae</taxon>
        <taxon>Pseudovirgaria</taxon>
    </lineage>
</organism>
<dbReference type="Proteomes" id="UP000799437">
    <property type="component" value="Unassembled WGS sequence"/>
</dbReference>
<dbReference type="PANTHER" id="PTHR13042">
    <property type="entry name" value="UBIQUITIN-LIKE PROTEIN 5"/>
    <property type="match status" value="1"/>
</dbReference>
<evidence type="ECO:0000313" key="5">
    <source>
        <dbReference type="Proteomes" id="UP000799437"/>
    </source>
</evidence>
<dbReference type="SUPFAM" id="SSF54236">
    <property type="entry name" value="Ubiquitin-like"/>
    <property type="match status" value="1"/>
</dbReference>
<feature type="compositionally biased region" description="Polar residues" evidence="3">
    <location>
        <begin position="1"/>
        <end position="21"/>
    </location>
</feature>
<accession>A0A6A6VUJ3</accession>